<proteinExistence type="predicted"/>
<dbReference type="WBParaSite" id="L893_g33785.t1">
    <property type="protein sequence ID" value="L893_g33785.t1"/>
    <property type="gene ID" value="L893_g33785"/>
</dbReference>
<feature type="region of interest" description="Disordered" evidence="1">
    <location>
        <begin position="17"/>
        <end position="107"/>
    </location>
</feature>
<name>A0A1I8A7I1_9BILA</name>
<protein>
    <submittedName>
        <fullName evidence="3">Uncharacterized protein</fullName>
    </submittedName>
</protein>
<sequence length="107" mass="11230">MDSPVCKHPRRAFVGVRFSATADSEESHASQGESGAQASPNPRRQRTGPSGLPYGTPRGDLGHTRAPSASSKSLLGCAARVRVGINAPTCISDARGDRPPPPLQERD</sequence>
<dbReference type="AlphaFoldDB" id="A0A1I8A7I1"/>
<feature type="compositionally biased region" description="Basic and acidic residues" evidence="1">
    <location>
        <begin position="94"/>
        <end position="107"/>
    </location>
</feature>
<evidence type="ECO:0000313" key="2">
    <source>
        <dbReference type="Proteomes" id="UP000095287"/>
    </source>
</evidence>
<keyword evidence="2" id="KW-1185">Reference proteome</keyword>
<evidence type="ECO:0000313" key="3">
    <source>
        <dbReference type="WBParaSite" id="L893_g33785.t1"/>
    </source>
</evidence>
<reference evidence="3" key="1">
    <citation type="submission" date="2016-11" db="UniProtKB">
        <authorList>
            <consortium name="WormBaseParasite"/>
        </authorList>
    </citation>
    <scope>IDENTIFICATION</scope>
</reference>
<dbReference type="Proteomes" id="UP000095287">
    <property type="component" value="Unplaced"/>
</dbReference>
<evidence type="ECO:0000256" key="1">
    <source>
        <dbReference type="SAM" id="MobiDB-lite"/>
    </source>
</evidence>
<organism evidence="2 3">
    <name type="scientific">Steinernema glaseri</name>
    <dbReference type="NCBI Taxonomy" id="37863"/>
    <lineage>
        <taxon>Eukaryota</taxon>
        <taxon>Metazoa</taxon>
        <taxon>Ecdysozoa</taxon>
        <taxon>Nematoda</taxon>
        <taxon>Chromadorea</taxon>
        <taxon>Rhabditida</taxon>
        <taxon>Tylenchina</taxon>
        <taxon>Panagrolaimomorpha</taxon>
        <taxon>Strongyloidoidea</taxon>
        <taxon>Steinernematidae</taxon>
        <taxon>Steinernema</taxon>
    </lineage>
</organism>
<accession>A0A1I8A7I1</accession>
<feature type="compositionally biased region" description="Polar residues" evidence="1">
    <location>
        <begin position="29"/>
        <end position="42"/>
    </location>
</feature>